<dbReference type="InterPro" id="IPR006076">
    <property type="entry name" value="FAD-dep_OxRdtase"/>
</dbReference>
<proteinExistence type="predicted"/>
<dbReference type="EnsemblMetazoa" id="GAUT030173-RA">
    <property type="protein sequence ID" value="GAUT030173-PA"/>
    <property type="gene ID" value="GAUT030173"/>
</dbReference>
<evidence type="ECO:0000259" key="4">
    <source>
        <dbReference type="Pfam" id="PF01266"/>
    </source>
</evidence>
<dbReference type="GO" id="GO:0016491">
    <property type="term" value="F:oxidoreductase activity"/>
    <property type="evidence" value="ECO:0007669"/>
    <property type="project" value="UniProtKB-KW"/>
</dbReference>
<reference evidence="5" key="1">
    <citation type="submission" date="2020-05" db="UniProtKB">
        <authorList>
            <consortium name="EnsemblMetazoa"/>
        </authorList>
    </citation>
    <scope>IDENTIFICATION</scope>
    <source>
        <strain evidence="5">TTRI</strain>
    </source>
</reference>
<dbReference type="FunFam" id="3.30.9.10:FF:000026">
    <property type="entry name" value="FAD-dependent oxidoreductase domain-containing protein 1"/>
    <property type="match status" value="1"/>
</dbReference>
<keyword evidence="1" id="KW-0560">Oxidoreductase</keyword>
<dbReference type="Pfam" id="PF01266">
    <property type="entry name" value="DAO"/>
    <property type="match status" value="1"/>
</dbReference>
<dbReference type="Gene3D" id="3.50.50.60">
    <property type="entry name" value="FAD/NAD(P)-binding domain"/>
    <property type="match status" value="1"/>
</dbReference>
<dbReference type="Gene3D" id="3.30.9.10">
    <property type="entry name" value="D-Amino Acid Oxidase, subunit A, domain 2"/>
    <property type="match status" value="1"/>
</dbReference>
<evidence type="ECO:0000256" key="2">
    <source>
        <dbReference type="ARBA" id="ARBA00039785"/>
    </source>
</evidence>
<protein>
    <recommendedName>
        <fullName evidence="2">FAD-dependent oxidoreductase domain-containing protein 1</fullName>
    </recommendedName>
</protein>
<dbReference type="GO" id="GO:0005739">
    <property type="term" value="C:mitochondrion"/>
    <property type="evidence" value="ECO:0007669"/>
    <property type="project" value="GOC"/>
</dbReference>
<organism evidence="5 6">
    <name type="scientific">Glossina austeni</name>
    <name type="common">Savannah tsetse fly</name>
    <dbReference type="NCBI Taxonomy" id="7395"/>
    <lineage>
        <taxon>Eukaryota</taxon>
        <taxon>Metazoa</taxon>
        <taxon>Ecdysozoa</taxon>
        <taxon>Arthropoda</taxon>
        <taxon>Hexapoda</taxon>
        <taxon>Insecta</taxon>
        <taxon>Pterygota</taxon>
        <taxon>Neoptera</taxon>
        <taxon>Endopterygota</taxon>
        <taxon>Diptera</taxon>
        <taxon>Brachycera</taxon>
        <taxon>Muscomorpha</taxon>
        <taxon>Hippoboscoidea</taxon>
        <taxon>Glossinidae</taxon>
        <taxon>Glossina</taxon>
    </lineage>
</organism>
<dbReference type="GO" id="GO:0032981">
    <property type="term" value="P:mitochondrial respiratory chain complex I assembly"/>
    <property type="evidence" value="ECO:0007669"/>
    <property type="project" value="TreeGrafter"/>
</dbReference>
<feature type="domain" description="FAD dependent oxidoreductase" evidence="4">
    <location>
        <begin position="101"/>
        <end position="501"/>
    </location>
</feature>
<dbReference type="SUPFAM" id="SSF51905">
    <property type="entry name" value="FAD/NAD(P)-binding domain"/>
    <property type="match status" value="1"/>
</dbReference>
<dbReference type="InterPro" id="IPR036188">
    <property type="entry name" value="FAD/NAD-bd_sf"/>
</dbReference>
<keyword evidence="6" id="KW-1185">Reference proteome</keyword>
<dbReference type="VEuPathDB" id="VectorBase:GAUT030173"/>
<dbReference type="PANTHER" id="PTHR13847">
    <property type="entry name" value="SARCOSINE DEHYDROGENASE-RELATED"/>
    <property type="match status" value="1"/>
</dbReference>
<evidence type="ECO:0000313" key="5">
    <source>
        <dbReference type="EnsemblMetazoa" id="GAUT030173-PA"/>
    </source>
</evidence>
<dbReference type="STRING" id="7395.A0A1A9V9I0"/>
<evidence type="ECO:0000256" key="1">
    <source>
        <dbReference type="ARBA" id="ARBA00023002"/>
    </source>
</evidence>
<dbReference type="Proteomes" id="UP000078200">
    <property type="component" value="Unassembled WGS sequence"/>
</dbReference>
<sequence>MSHLIRVLLSRPQSQLHARRSLTTSVTFHKNEGLENENHPLTRSLNILKNDMKKVRDFFLPNNWTNKVTETTETSTLNNNKKRFEGEKGSSSEDVFQTHCDVLVIGGGGVGSSVAFWLKEKAREGLNVVVVERDPTYVRASTVLSVGGLRQQFSLPENIQMSLFGAEFIRGIKDYLGDVELNFTPHGYLTLASEQGAETLKRNSRLQNELGARNELLTAAQLKNKFPWISTEGIVLGKHSKDLKEFINRFIVGCHGLEQEGWFDPWALLMGYRRKAKELGAHFVHGEVVNFEFQEHSEVIIHGNTEGDYQALDKAVIQMPDGERRSVKFAICVLAAGAHSGEVAKLARIGAGRGGLLQIALPVEPRKRYVYVIHSQGENAPGLCTPLTIDPDGTYFRRDGLGGNYLCGRSPNSDQEPATDNLDVDHSYFETDVWPTLARRCKAFESAKVVSSWAGYYEYNVYDENGIIGPHPYYNNLLIATGFSGHGIQHTPAVGRAICELIIDGRFRTIDLTRLCFDRIIVDRPMLETNIV</sequence>
<comment type="function">
    <text evidence="3">Required for the assembly of the mitochondrial membrane respiratory chain NADH dehydrogenase (Complex I). Involved in mid-late stages of complex I assembly.</text>
</comment>
<dbReference type="AlphaFoldDB" id="A0A1A9V9I0"/>
<name>A0A1A9V9I0_GLOAU</name>
<evidence type="ECO:0000256" key="3">
    <source>
        <dbReference type="ARBA" id="ARBA00046185"/>
    </source>
</evidence>
<dbReference type="PANTHER" id="PTHR13847:SF287">
    <property type="entry name" value="FAD-DEPENDENT OXIDOREDUCTASE DOMAIN-CONTAINING PROTEIN 1"/>
    <property type="match status" value="1"/>
</dbReference>
<accession>A0A1A9V9I0</accession>
<evidence type="ECO:0000313" key="6">
    <source>
        <dbReference type="Proteomes" id="UP000078200"/>
    </source>
</evidence>